<evidence type="ECO:0000313" key="2">
    <source>
        <dbReference type="Proteomes" id="UP000539642"/>
    </source>
</evidence>
<proteinExistence type="predicted"/>
<protein>
    <submittedName>
        <fullName evidence="1">Uncharacterized protein</fullName>
    </submittedName>
</protein>
<accession>A0A840UUE2</accession>
<organism evidence="1 2">
    <name type="scientific">Desulfoprunum benzoelyticum</name>
    <dbReference type="NCBI Taxonomy" id="1506996"/>
    <lineage>
        <taxon>Bacteria</taxon>
        <taxon>Pseudomonadati</taxon>
        <taxon>Thermodesulfobacteriota</taxon>
        <taxon>Desulfobulbia</taxon>
        <taxon>Desulfobulbales</taxon>
        <taxon>Desulfobulbaceae</taxon>
        <taxon>Desulfoprunum</taxon>
    </lineage>
</organism>
<dbReference type="Proteomes" id="UP000539642">
    <property type="component" value="Unassembled WGS sequence"/>
</dbReference>
<dbReference type="AlphaFoldDB" id="A0A840UUE2"/>
<dbReference type="InterPro" id="IPR007183">
    <property type="entry name" value="UPF0280"/>
</dbReference>
<evidence type="ECO:0000313" key="1">
    <source>
        <dbReference type="EMBL" id="MBB5347014.1"/>
    </source>
</evidence>
<sequence length="251" mass="26241">MTKDPHSYRQRAYRQVQAPADLVASYVRVSETDLHILADRPVEREAMETVLQCRLAIESYAARRPAFFSSLFPLPPDPLAPPLIREMLAAGEAAGVGPMAAVAGAIAEHVGRRLLGCGVREIIVENGGDIFLRRRRDCTVAIFAGRSPLSGRIGLRIAARQMPIAVCTSSGTVGHSLSFGDADSVTVLAASTPLADAVATRLGNEVGRGGGGEGGIRQALEVAGSFADSIGVVVICGGLMGAVGDVELVRL</sequence>
<comment type="caution">
    <text evidence="1">The sequence shown here is derived from an EMBL/GenBank/DDBJ whole genome shotgun (WGS) entry which is preliminary data.</text>
</comment>
<dbReference type="EMBL" id="JACHEO010000002">
    <property type="protein sequence ID" value="MBB5347014.1"/>
    <property type="molecule type" value="Genomic_DNA"/>
</dbReference>
<dbReference type="PIRSF" id="PIRSF006421">
    <property type="entry name" value="UCP006421"/>
    <property type="match status" value="1"/>
</dbReference>
<dbReference type="SUPFAM" id="SSF143631">
    <property type="entry name" value="ApbE-like"/>
    <property type="match status" value="1"/>
</dbReference>
<reference evidence="1 2" key="1">
    <citation type="submission" date="2020-08" db="EMBL/GenBank/DDBJ databases">
        <title>Genomic Encyclopedia of Type Strains, Phase IV (KMG-IV): sequencing the most valuable type-strain genomes for metagenomic binning, comparative biology and taxonomic classification.</title>
        <authorList>
            <person name="Goeker M."/>
        </authorList>
    </citation>
    <scope>NUCLEOTIDE SEQUENCE [LARGE SCALE GENOMIC DNA]</scope>
    <source>
        <strain evidence="1 2">DSM 28570</strain>
    </source>
</reference>
<dbReference type="InterPro" id="IPR003374">
    <property type="entry name" value="ApbE-like_sf"/>
</dbReference>
<dbReference type="Gene3D" id="3.10.520.10">
    <property type="entry name" value="ApbE-like domains"/>
    <property type="match status" value="1"/>
</dbReference>
<name>A0A840UUE2_9BACT</name>
<gene>
    <name evidence="1" type="ORF">HNQ81_000724</name>
</gene>
<dbReference type="RefSeq" id="WP_183348390.1">
    <property type="nucleotide sequence ID" value="NZ_JACHEO010000002.1"/>
</dbReference>
<keyword evidence="2" id="KW-1185">Reference proteome</keyword>